<dbReference type="OrthoDB" id="9802498at2"/>
<name>A0A5M3WDG0_9ACTN</name>
<gene>
    <name evidence="1" type="ORF">Acor_83690</name>
</gene>
<evidence type="ECO:0000313" key="2">
    <source>
        <dbReference type="Proteomes" id="UP000334990"/>
    </source>
</evidence>
<accession>A0A5M3WDG0</accession>
<comment type="caution">
    <text evidence="1">The sequence shown here is derived from an EMBL/GenBank/DDBJ whole genome shotgun (WGS) entry which is preliminary data.</text>
</comment>
<proteinExistence type="predicted"/>
<dbReference type="RefSeq" id="WP_155342209.1">
    <property type="nucleotide sequence ID" value="NZ_BAAABN010000071.1"/>
</dbReference>
<evidence type="ECO:0000313" key="1">
    <source>
        <dbReference type="EMBL" id="GES06300.1"/>
    </source>
</evidence>
<sequence>MQGHLALIARDRSLPALDRLQRFFTTLAGWKNLQRDLLKALLPVWYSDDNAIVRQKMRPALADRILPLLSDIVGDGVGENLGLPARSLVLADPDMIATWFGP</sequence>
<dbReference type="Gene3D" id="1.10.357.10">
    <property type="entry name" value="Tetracycline Repressor, domain 2"/>
    <property type="match status" value="1"/>
</dbReference>
<dbReference type="Proteomes" id="UP000334990">
    <property type="component" value="Unassembled WGS sequence"/>
</dbReference>
<protein>
    <submittedName>
        <fullName evidence="1">Uncharacterized protein</fullName>
    </submittedName>
</protein>
<dbReference type="AlphaFoldDB" id="A0A5M3WDG0"/>
<reference evidence="1 2" key="1">
    <citation type="submission" date="2019-10" db="EMBL/GenBank/DDBJ databases">
        <title>Whole genome shotgun sequence of Acrocarpospora corrugata NBRC 13972.</title>
        <authorList>
            <person name="Ichikawa N."/>
            <person name="Kimura A."/>
            <person name="Kitahashi Y."/>
            <person name="Komaki H."/>
            <person name="Oguchi A."/>
        </authorList>
    </citation>
    <scope>NUCLEOTIDE SEQUENCE [LARGE SCALE GENOMIC DNA]</scope>
    <source>
        <strain evidence="1 2">NBRC 13972</strain>
    </source>
</reference>
<keyword evidence="2" id="KW-1185">Reference proteome</keyword>
<organism evidence="1 2">
    <name type="scientific">Acrocarpospora corrugata</name>
    <dbReference type="NCBI Taxonomy" id="35763"/>
    <lineage>
        <taxon>Bacteria</taxon>
        <taxon>Bacillati</taxon>
        <taxon>Actinomycetota</taxon>
        <taxon>Actinomycetes</taxon>
        <taxon>Streptosporangiales</taxon>
        <taxon>Streptosporangiaceae</taxon>
        <taxon>Acrocarpospora</taxon>
    </lineage>
</organism>
<dbReference type="EMBL" id="BLAD01000147">
    <property type="protein sequence ID" value="GES06300.1"/>
    <property type="molecule type" value="Genomic_DNA"/>
</dbReference>